<dbReference type="GO" id="GO:0030424">
    <property type="term" value="C:axon"/>
    <property type="evidence" value="ECO:0007669"/>
    <property type="project" value="TreeGrafter"/>
</dbReference>
<keyword evidence="3" id="KW-1185">Reference proteome</keyword>
<reference evidence="2" key="2">
    <citation type="submission" date="2021-08" db="EMBL/GenBank/DDBJ databases">
        <authorList>
            <person name="Eriksson T."/>
        </authorList>
    </citation>
    <scope>NUCLEOTIDE SEQUENCE</scope>
    <source>
        <strain evidence="2">Stoneville</strain>
        <tissue evidence="2">Whole head</tissue>
    </source>
</reference>
<keyword evidence="1" id="KW-0812">Transmembrane</keyword>
<feature type="transmembrane region" description="Helical" evidence="1">
    <location>
        <begin position="34"/>
        <end position="54"/>
    </location>
</feature>
<keyword evidence="1" id="KW-1133">Transmembrane helix</keyword>
<evidence type="ECO:0000256" key="1">
    <source>
        <dbReference type="SAM" id="Phobius"/>
    </source>
</evidence>
<feature type="transmembrane region" description="Helical" evidence="1">
    <location>
        <begin position="262"/>
        <end position="283"/>
    </location>
</feature>
<evidence type="ECO:0000313" key="3">
    <source>
        <dbReference type="Proteomes" id="UP000719412"/>
    </source>
</evidence>
<feature type="transmembrane region" description="Helical" evidence="1">
    <location>
        <begin position="118"/>
        <end position="141"/>
    </location>
</feature>
<dbReference type="EMBL" id="JABDTM020018228">
    <property type="protein sequence ID" value="KAH0818174.1"/>
    <property type="molecule type" value="Genomic_DNA"/>
</dbReference>
<organism evidence="2 3">
    <name type="scientific">Tenebrio molitor</name>
    <name type="common">Yellow mealworm beetle</name>
    <dbReference type="NCBI Taxonomy" id="7067"/>
    <lineage>
        <taxon>Eukaryota</taxon>
        <taxon>Metazoa</taxon>
        <taxon>Ecdysozoa</taxon>
        <taxon>Arthropoda</taxon>
        <taxon>Hexapoda</taxon>
        <taxon>Insecta</taxon>
        <taxon>Pterygota</taxon>
        <taxon>Neoptera</taxon>
        <taxon>Endopterygota</taxon>
        <taxon>Coleoptera</taxon>
        <taxon>Polyphaga</taxon>
        <taxon>Cucujiformia</taxon>
        <taxon>Tenebrionidae</taxon>
        <taxon>Tenebrio</taxon>
    </lineage>
</organism>
<keyword evidence="1" id="KW-0472">Membrane</keyword>
<comment type="caution">
    <text evidence="2">The sequence shown here is derived from an EMBL/GenBank/DDBJ whole genome shotgun (WGS) entry which is preliminary data.</text>
</comment>
<evidence type="ECO:0008006" key="4">
    <source>
        <dbReference type="Google" id="ProtNLM"/>
    </source>
</evidence>
<dbReference type="PANTHER" id="PTHR21143">
    <property type="entry name" value="INVERTEBRATE GUSTATORY RECEPTOR"/>
    <property type="match status" value="1"/>
</dbReference>
<protein>
    <recommendedName>
        <fullName evidence="4">Gustatory receptor</fullName>
    </recommendedName>
</protein>
<dbReference type="Proteomes" id="UP000719412">
    <property type="component" value="Unassembled WGS sequence"/>
</dbReference>
<name>A0A8J6HP10_TENMO</name>
<dbReference type="GO" id="GO:0008049">
    <property type="term" value="P:male courtship behavior"/>
    <property type="evidence" value="ECO:0007669"/>
    <property type="project" value="TreeGrafter"/>
</dbReference>
<gene>
    <name evidence="2" type="ORF">GEV33_004617</name>
</gene>
<dbReference type="GO" id="GO:0007635">
    <property type="term" value="P:chemosensory behavior"/>
    <property type="evidence" value="ECO:0007669"/>
    <property type="project" value="TreeGrafter"/>
</dbReference>
<dbReference type="GO" id="GO:0030425">
    <property type="term" value="C:dendrite"/>
    <property type="evidence" value="ECO:0007669"/>
    <property type="project" value="TreeGrafter"/>
</dbReference>
<proteinExistence type="predicted"/>
<evidence type="ECO:0000313" key="2">
    <source>
        <dbReference type="EMBL" id="KAH0818174.1"/>
    </source>
</evidence>
<accession>A0A8J6HP10</accession>
<reference evidence="2" key="1">
    <citation type="journal article" date="2020" name="J Insects Food Feed">
        <title>The yellow mealworm (Tenebrio molitor) genome: a resource for the emerging insects as food and feed industry.</title>
        <authorList>
            <person name="Eriksson T."/>
            <person name="Andere A."/>
            <person name="Kelstrup H."/>
            <person name="Emery V."/>
            <person name="Picard C."/>
        </authorList>
    </citation>
    <scope>NUCLEOTIDE SEQUENCE</scope>
    <source>
        <strain evidence="2">Stoneville</strain>
        <tissue evidence="2">Whole head</tissue>
    </source>
</reference>
<sequence length="343" mass="40117">MSFRLLKYLFKVGKFLAITPSSLTIAKATLKEKIYGSSMIGLYTVALVVSLIYRVPQYSRYIHIKLTIHVILDIMLYMFCVQAIMVALLKRHLWYKLIRNLKITRDNKFPEKNYFPAFILWNAFFWAINIYLTCVFGKLIGVEFFKQYNVDSLQVYVQFITNFLTYAILKMLELRYKSVRYMLGCLVRLAKKLETNSTNTSLRRVKRNFLLLRETVDIFNDVFGWSILLNILHGSLQMVIYLDDALAGNATMSIDWMISDVSIILLYCTGTVVTILLCDSVLYETEHILTVAYKLEKYLPDENKQQLNAFINILTDNFPQFSAARFFFENNTLRSFFPTNKTE</sequence>
<dbReference type="PANTHER" id="PTHR21143:SF104">
    <property type="entry name" value="GUSTATORY RECEPTOR 8A-RELATED"/>
    <property type="match status" value="1"/>
</dbReference>
<feature type="transmembrane region" description="Helical" evidence="1">
    <location>
        <begin position="66"/>
        <end position="89"/>
    </location>
</feature>
<dbReference type="GO" id="GO:0043025">
    <property type="term" value="C:neuronal cell body"/>
    <property type="evidence" value="ECO:0007669"/>
    <property type="project" value="TreeGrafter"/>
</dbReference>
<feature type="transmembrane region" description="Helical" evidence="1">
    <location>
        <begin position="153"/>
        <end position="172"/>
    </location>
</feature>
<dbReference type="AlphaFoldDB" id="A0A8J6HP10"/>
<feature type="transmembrane region" description="Helical" evidence="1">
    <location>
        <begin position="222"/>
        <end position="242"/>
    </location>
</feature>